<dbReference type="GO" id="GO:0003824">
    <property type="term" value="F:catalytic activity"/>
    <property type="evidence" value="ECO:0007669"/>
    <property type="project" value="UniProtKB-KW"/>
</dbReference>
<dbReference type="EMBL" id="NCKW01009720">
    <property type="protein sequence ID" value="POM66155.1"/>
    <property type="molecule type" value="Genomic_DNA"/>
</dbReference>
<dbReference type="InterPro" id="IPR041588">
    <property type="entry name" value="Integrase_H2C2"/>
</dbReference>
<sequence length="404" mass="45695">MWRYTCYTSVKCSKVMRENKLYANLIKCIFCAPEIPVLGSYVSKEGVRGDPEKVEAICAWPAPQDQKQLRQWLGVATYLHHYSKNFAATTPRGRGTPEHQADFEAIKTRLSTAPVLMLPDHSKPFHVVCEASDFATVCALMQFDDEGRERVVSYQWHQLKPGERNYPTFADYTNHVSLRAATKSPHLSQRMARWLSLPPEYNFVVHYKSGKTNILADARARRPDYVQSGRHAVGDEDDDECAVRTAQDVAAVEITATSPLRDLISRAYEADETCSEMIKYLRDPSDTAQRRLSLRSRSGVDRYGLDGNLLTYCVESNDPPRIVVPLDSDLRARLIHEFHDTPSGGHLGREKTIASLSQDFYCPKCTRGYGNGYGPAKCASVPNRLRRSKHHFAPSLWQPNRGLQ</sequence>
<dbReference type="Pfam" id="PF17921">
    <property type="entry name" value="Integrase_H2C2"/>
    <property type="match status" value="1"/>
</dbReference>
<evidence type="ECO:0000313" key="4">
    <source>
        <dbReference type="EMBL" id="POM66155.1"/>
    </source>
</evidence>
<dbReference type="AlphaFoldDB" id="A0A2P4XKR4"/>
<dbReference type="InterPro" id="IPR041577">
    <property type="entry name" value="RT_RNaseH_2"/>
</dbReference>
<dbReference type="Gene3D" id="1.10.340.70">
    <property type="match status" value="1"/>
</dbReference>
<gene>
    <name evidence="4" type="ORF">PHPALM_18029</name>
</gene>
<reference evidence="4 5" key="1">
    <citation type="journal article" date="2017" name="Genome Biol. Evol.">
        <title>Phytophthora megakarya and P. palmivora, closely related causal agents of cacao black pod rot, underwent increases in genome sizes and gene numbers by different mechanisms.</title>
        <authorList>
            <person name="Ali S.S."/>
            <person name="Shao J."/>
            <person name="Lary D.J."/>
            <person name="Kronmiller B."/>
            <person name="Shen D."/>
            <person name="Strem M.D."/>
            <person name="Amoako-Attah I."/>
            <person name="Akrofi A.Y."/>
            <person name="Begoude B.A."/>
            <person name="Ten Hoopen G.M."/>
            <person name="Coulibaly K."/>
            <person name="Kebe B.I."/>
            <person name="Melnick R.L."/>
            <person name="Guiltinan M.J."/>
            <person name="Tyler B.M."/>
            <person name="Meinhardt L.W."/>
            <person name="Bailey B.A."/>
        </authorList>
    </citation>
    <scope>NUCLEOTIDE SEQUENCE [LARGE SCALE GENOMIC DNA]</scope>
    <source>
        <strain evidence="5">sbr112.9</strain>
    </source>
</reference>
<proteinExistence type="predicted"/>
<dbReference type="InterPro" id="IPR043502">
    <property type="entry name" value="DNA/RNA_pol_sf"/>
</dbReference>
<feature type="domain" description="Reverse transcriptase/retrotransposon-derived protein RNase H-like" evidence="2">
    <location>
        <begin position="96"/>
        <end position="169"/>
    </location>
</feature>
<keyword evidence="5" id="KW-1185">Reference proteome</keyword>
<dbReference type="InterPro" id="IPR043128">
    <property type="entry name" value="Rev_trsase/Diguanyl_cyclase"/>
</dbReference>
<dbReference type="Gene3D" id="3.30.70.270">
    <property type="match status" value="1"/>
</dbReference>
<dbReference type="Proteomes" id="UP000237271">
    <property type="component" value="Unassembled WGS sequence"/>
</dbReference>
<dbReference type="Pfam" id="PF17919">
    <property type="entry name" value="RT_RNaseH_2"/>
    <property type="match status" value="1"/>
</dbReference>
<dbReference type="PANTHER" id="PTHR37984:SF5">
    <property type="entry name" value="PROTEIN NYNRIN-LIKE"/>
    <property type="match status" value="1"/>
</dbReference>
<dbReference type="InterPro" id="IPR050951">
    <property type="entry name" value="Retrovirus_Pol_polyprotein"/>
</dbReference>
<evidence type="ECO:0000256" key="1">
    <source>
        <dbReference type="ARBA" id="ARBA00023268"/>
    </source>
</evidence>
<organism evidence="4 5">
    <name type="scientific">Phytophthora palmivora</name>
    <dbReference type="NCBI Taxonomy" id="4796"/>
    <lineage>
        <taxon>Eukaryota</taxon>
        <taxon>Sar</taxon>
        <taxon>Stramenopiles</taxon>
        <taxon>Oomycota</taxon>
        <taxon>Peronosporomycetes</taxon>
        <taxon>Peronosporales</taxon>
        <taxon>Peronosporaceae</taxon>
        <taxon>Phytophthora</taxon>
    </lineage>
</organism>
<comment type="caution">
    <text evidence="4">The sequence shown here is derived from an EMBL/GenBank/DDBJ whole genome shotgun (WGS) entry which is preliminary data.</text>
</comment>
<dbReference type="OrthoDB" id="116982at2759"/>
<keyword evidence="1" id="KW-0511">Multifunctional enzyme</keyword>
<evidence type="ECO:0000259" key="2">
    <source>
        <dbReference type="Pfam" id="PF17919"/>
    </source>
</evidence>
<evidence type="ECO:0000259" key="3">
    <source>
        <dbReference type="Pfam" id="PF17921"/>
    </source>
</evidence>
<protein>
    <submittedName>
        <fullName evidence="4">Pol protein</fullName>
    </submittedName>
</protein>
<name>A0A2P4XKR4_9STRA</name>
<dbReference type="SUPFAM" id="SSF56672">
    <property type="entry name" value="DNA/RNA polymerases"/>
    <property type="match status" value="1"/>
</dbReference>
<feature type="domain" description="Integrase zinc-binding" evidence="3">
    <location>
        <begin position="327"/>
        <end position="366"/>
    </location>
</feature>
<accession>A0A2P4XKR4</accession>
<dbReference type="PANTHER" id="PTHR37984">
    <property type="entry name" value="PROTEIN CBG26694"/>
    <property type="match status" value="1"/>
</dbReference>
<evidence type="ECO:0000313" key="5">
    <source>
        <dbReference type="Proteomes" id="UP000237271"/>
    </source>
</evidence>